<sequence length="422" mass="47929">MSTLVSLRPAPRPRMGLMDLPVELVEQVIDDIVSDLPLASLEVFSLTCQAARKLCTRYVHGLDWTAFRHKWTYYYLYLRRARDATEDDCRQLLQLLAKDVASSHVYCSMCVKLHPFYDAHTELSPQFGLPRDRYPQRHYDCRFLDTTKYWLFDTSFSISPRQVHLIRHYYLHGHGIPAHLSSKEIEFLHLSAAATTPLWQNLNLVAPGARAVPSPRWRRRIWFYPTETKTGRTALALAVRHELVAANDGAEARERAQEYLDSTPYWVCPHLRTHAIIDAQGNDIHDEDDLHYYGVGCSMWDPVYPSFWGGLHGRRGTRPERFRPAPRHDPLRRGGRRVPFVDSAGTGAAAAPLTTVIGRGEQLGVFHCFFCEIGTYWKVESNLSAQPGGAHDNNNVQGDEDAVLLALTTNTVAHWSANGKAQ</sequence>
<accession>A0ABR1V8L5</accession>
<dbReference type="Proteomes" id="UP001446871">
    <property type="component" value="Unassembled WGS sequence"/>
</dbReference>
<organism evidence="2 3">
    <name type="scientific">Apiospora saccharicola</name>
    <dbReference type="NCBI Taxonomy" id="335842"/>
    <lineage>
        <taxon>Eukaryota</taxon>
        <taxon>Fungi</taxon>
        <taxon>Dikarya</taxon>
        <taxon>Ascomycota</taxon>
        <taxon>Pezizomycotina</taxon>
        <taxon>Sordariomycetes</taxon>
        <taxon>Xylariomycetidae</taxon>
        <taxon>Amphisphaeriales</taxon>
        <taxon>Apiosporaceae</taxon>
        <taxon>Apiospora</taxon>
    </lineage>
</organism>
<evidence type="ECO:0000313" key="3">
    <source>
        <dbReference type="Proteomes" id="UP001446871"/>
    </source>
</evidence>
<feature type="compositionally biased region" description="Basic and acidic residues" evidence="1">
    <location>
        <begin position="318"/>
        <end position="332"/>
    </location>
</feature>
<evidence type="ECO:0000256" key="1">
    <source>
        <dbReference type="SAM" id="MobiDB-lite"/>
    </source>
</evidence>
<evidence type="ECO:0008006" key="4">
    <source>
        <dbReference type="Google" id="ProtNLM"/>
    </source>
</evidence>
<comment type="caution">
    <text evidence="2">The sequence shown here is derived from an EMBL/GenBank/DDBJ whole genome shotgun (WGS) entry which is preliminary data.</text>
</comment>
<feature type="region of interest" description="Disordered" evidence="1">
    <location>
        <begin position="318"/>
        <end position="339"/>
    </location>
</feature>
<gene>
    <name evidence="2" type="ORF">PG996_006639</name>
</gene>
<reference evidence="2 3" key="1">
    <citation type="submission" date="2023-01" db="EMBL/GenBank/DDBJ databases">
        <title>Analysis of 21 Apiospora genomes using comparative genomics revels a genus with tremendous synthesis potential of carbohydrate active enzymes and secondary metabolites.</title>
        <authorList>
            <person name="Sorensen T."/>
        </authorList>
    </citation>
    <scope>NUCLEOTIDE SEQUENCE [LARGE SCALE GENOMIC DNA]</scope>
    <source>
        <strain evidence="2 3">CBS 83171</strain>
    </source>
</reference>
<name>A0ABR1V8L5_9PEZI</name>
<evidence type="ECO:0000313" key="2">
    <source>
        <dbReference type="EMBL" id="KAK8067527.1"/>
    </source>
</evidence>
<dbReference type="EMBL" id="JAQQWM010000004">
    <property type="protein sequence ID" value="KAK8067527.1"/>
    <property type="molecule type" value="Genomic_DNA"/>
</dbReference>
<proteinExistence type="predicted"/>
<protein>
    <recommendedName>
        <fullName evidence="4">F-box domain-containing protein</fullName>
    </recommendedName>
</protein>
<keyword evidence="3" id="KW-1185">Reference proteome</keyword>